<dbReference type="GO" id="GO:0009277">
    <property type="term" value="C:fungal-type cell wall"/>
    <property type="evidence" value="ECO:0007669"/>
    <property type="project" value="InterPro"/>
</dbReference>
<dbReference type="Proteomes" id="UP000054538">
    <property type="component" value="Unassembled WGS sequence"/>
</dbReference>
<evidence type="ECO:0000256" key="4">
    <source>
        <dbReference type="ARBA" id="ARBA00022525"/>
    </source>
</evidence>
<reference evidence="8" key="2">
    <citation type="submission" date="2015-01" db="EMBL/GenBank/DDBJ databases">
        <title>Evolutionary Origins and Diversification of the Mycorrhizal Mutualists.</title>
        <authorList>
            <consortium name="DOE Joint Genome Institute"/>
            <consortium name="Mycorrhizal Genomics Consortium"/>
            <person name="Kohler A."/>
            <person name="Kuo A."/>
            <person name="Nagy L.G."/>
            <person name="Floudas D."/>
            <person name="Copeland A."/>
            <person name="Barry K.W."/>
            <person name="Cichocki N."/>
            <person name="Veneault-Fourrey C."/>
            <person name="LaButti K."/>
            <person name="Lindquist E.A."/>
            <person name="Lipzen A."/>
            <person name="Lundell T."/>
            <person name="Morin E."/>
            <person name="Murat C."/>
            <person name="Riley R."/>
            <person name="Ohm R."/>
            <person name="Sun H."/>
            <person name="Tunlid A."/>
            <person name="Henrissat B."/>
            <person name="Grigoriev I.V."/>
            <person name="Hibbett D.S."/>
            <person name="Martin F."/>
        </authorList>
    </citation>
    <scope>NUCLEOTIDE SEQUENCE [LARGE SCALE GENOMIC DNA]</scope>
    <source>
        <strain evidence="8">Ve08.2h10</strain>
    </source>
</reference>
<feature type="chain" id="PRO_5013985974" description="Hydrophobin" evidence="6">
    <location>
        <begin position="23"/>
        <end position="113"/>
    </location>
</feature>
<evidence type="ECO:0000256" key="5">
    <source>
        <dbReference type="ARBA" id="ARBA00023157"/>
    </source>
</evidence>
<comment type="subcellular location">
    <subcellularLocation>
        <location evidence="1 6">Secreted</location>
        <location evidence="1 6">Cell wall</location>
    </subcellularLocation>
</comment>
<sequence length="113" mass="11838">MLSKHVLLPSAVSLILGSVALAQFSCPTIPLCCQYVYDGYSPNVTSVMSQVGITPTSVDVVFPVGIGCVSIENPSADYILPCTSPREQVCCQYNKWGGKIASGCVPDPPIATA</sequence>
<gene>
    <name evidence="7" type="ORF">PAXRUDRAFT_149053</name>
</gene>
<proteinExistence type="inferred from homology"/>
<keyword evidence="8" id="KW-1185">Reference proteome</keyword>
<evidence type="ECO:0000256" key="6">
    <source>
        <dbReference type="RuleBase" id="RU365009"/>
    </source>
</evidence>
<keyword evidence="5 6" id="KW-1015">Disulfide bond</keyword>
<dbReference type="AlphaFoldDB" id="A0A0D0DKD8"/>
<evidence type="ECO:0000313" key="7">
    <source>
        <dbReference type="EMBL" id="KIK91648.1"/>
    </source>
</evidence>
<reference evidence="7 8" key="1">
    <citation type="submission" date="2014-04" db="EMBL/GenBank/DDBJ databases">
        <authorList>
            <consortium name="DOE Joint Genome Institute"/>
            <person name="Kuo A."/>
            <person name="Kohler A."/>
            <person name="Jargeat P."/>
            <person name="Nagy L.G."/>
            <person name="Floudas D."/>
            <person name="Copeland A."/>
            <person name="Barry K.W."/>
            <person name="Cichocki N."/>
            <person name="Veneault-Fourrey C."/>
            <person name="LaButti K."/>
            <person name="Lindquist E.A."/>
            <person name="Lipzen A."/>
            <person name="Lundell T."/>
            <person name="Morin E."/>
            <person name="Murat C."/>
            <person name="Sun H."/>
            <person name="Tunlid A."/>
            <person name="Henrissat B."/>
            <person name="Grigoriev I.V."/>
            <person name="Hibbett D.S."/>
            <person name="Martin F."/>
            <person name="Nordberg H.P."/>
            <person name="Cantor M.N."/>
            <person name="Hua S.X."/>
        </authorList>
    </citation>
    <scope>NUCLEOTIDE SEQUENCE [LARGE SCALE GENOMIC DNA]</scope>
    <source>
        <strain evidence="7 8">Ve08.2h10</strain>
    </source>
</reference>
<comment type="similarity">
    <text evidence="2 6">Belongs to the fungal hydrophobin family.</text>
</comment>
<protein>
    <recommendedName>
        <fullName evidence="6">Hydrophobin</fullName>
    </recommendedName>
</protein>
<accession>A0A0D0DKD8</accession>
<dbReference type="InParanoid" id="A0A0D0DKD8"/>
<dbReference type="InterPro" id="IPR001338">
    <property type="entry name" value="Class_I_Hydrophobin"/>
</dbReference>
<dbReference type="OrthoDB" id="2668926at2759"/>
<evidence type="ECO:0000256" key="1">
    <source>
        <dbReference type="ARBA" id="ARBA00004191"/>
    </source>
</evidence>
<dbReference type="Pfam" id="PF01185">
    <property type="entry name" value="Hydrophobin"/>
    <property type="match status" value="1"/>
</dbReference>
<keyword evidence="3 6" id="KW-0134">Cell wall</keyword>
<evidence type="ECO:0000256" key="2">
    <source>
        <dbReference type="ARBA" id="ARBA00010446"/>
    </source>
</evidence>
<dbReference type="GO" id="GO:0005199">
    <property type="term" value="F:structural constituent of cell wall"/>
    <property type="evidence" value="ECO:0007669"/>
    <property type="project" value="InterPro"/>
</dbReference>
<feature type="signal peptide" evidence="6">
    <location>
        <begin position="1"/>
        <end position="22"/>
    </location>
</feature>
<dbReference type="CDD" id="cd23507">
    <property type="entry name" value="hydrophobin_I"/>
    <property type="match status" value="1"/>
</dbReference>
<evidence type="ECO:0000256" key="3">
    <source>
        <dbReference type="ARBA" id="ARBA00022512"/>
    </source>
</evidence>
<dbReference type="EMBL" id="KN825365">
    <property type="protein sequence ID" value="KIK91648.1"/>
    <property type="molecule type" value="Genomic_DNA"/>
</dbReference>
<keyword evidence="4 6" id="KW-0964">Secreted</keyword>
<dbReference type="HOGENOM" id="CLU_2133834_0_0_1"/>
<keyword evidence="6" id="KW-0732">Signal</keyword>
<name>A0A0D0DKD8_9AGAM</name>
<organism evidence="7 8">
    <name type="scientific">Paxillus rubicundulus Ve08.2h10</name>
    <dbReference type="NCBI Taxonomy" id="930991"/>
    <lineage>
        <taxon>Eukaryota</taxon>
        <taxon>Fungi</taxon>
        <taxon>Dikarya</taxon>
        <taxon>Basidiomycota</taxon>
        <taxon>Agaricomycotina</taxon>
        <taxon>Agaricomycetes</taxon>
        <taxon>Agaricomycetidae</taxon>
        <taxon>Boletales</taxon>
        <taxon>Paxilineae</taxon>
        <taxon>Paxillaceae</taxon>
        <taxon>Paxillus</taxon>
    </lineage>
</organism>
<evidence type="ECO:0000313" key="8">
    <source>
        <dbReference type="Proteomes" id="UP000054538"/>
    </source>
</evidence>